<comment type="similarity">
    <text evidence="1">Belongs to the glycosyltransferase 2 family.</text>
</comment>
<evidence type="ECO:0000256" key="4">
    <source>
        <dbReference type="SAM" id="Phobius"/>
    </source>
</evidence>
<evidence type="ECO:0000256" key="2">
    <source>
        <dbReference type="ARBA" id="ARBA00022676"/>
    </source>
</evidence>
<dbReference type="PANTHER" id="PTHR43630:SF1">
    <property type="entry name" value="POLY-BETA-1,6-N-ACETYL-D-GLUCOSAMINE SYNTHASE"/>
    <property type="match status" value="1"/>
</dbReference>
<accession>A0ABP8ZQU1</accession>
<comment type="caution">
    <text evidence="6">The sequence shown here is derived from an EMBL/GenBank/DDBJ whole genome shotgun (WGS) entry which is preliminary data.</text>
</comment>
<keyword evidence="7" id="KW-1185">Reference proteome</keyword>
<keyword evidence="2" id="KW-0328">Glycosyltransferase</keyword>
<gene>
    <name evidence="6" type="ORF">GCM10023230_10900</name>
</gene>
<keyword evidence="3" id="KW-0808">Transferase</keyword>
<name>A0ABP8ZQU1_9FLAO</name>
<proteinExistence type="inferred from homology"/>
<feature type="domain" description="Glycosyltransferase 2-like" evidence="5">
    <location>
        <begin position="41"/>
        <end position="205"/>
    </location>
</feature>
<organism evidence="6 7">
    <name type="scientific">Flavobacterium hankyongi</name>
    <dbReference type="NCBI Taxonomy" id="1176532"/>
    <lineage>
        <taxon>Bacteria</taxon>
        <taxon>Pseudomonadati</taxon>
        <taxon>Bacteroidota</taxon>
        <taxon>Flavobacteriia</taxon>
        <taxon>Flavobacteriales</taxon>
        <taxon>Flavobacteriaceae</taxon>
        <taxon>Flavobacterium</taxon>
    </lineage>
</organism>
<reference evidence="7" key="1">
    <citation type="journal article" date="2019" name="Int. J. Syst. Evol. Microbiol.">
        <title>The Global Catalogue of Microorganisms (GCM) 10K type strain sequencing project: providing services to taxonomists for standard genome sequencing and annotation.</title>
        <authorList>
            <consortium name="The Broad Institute Genomics Platform"/>
            <consortium name="The Broad Institute Genome Sequencing Center for Infectious Disease"/>
            <person name="Wu L."/>
            <person name="Ma J."/>
        </authorList>
    </citation>
    <scope>NUCLEOTIDE SEQUENCE [LARGE SCALE GENOMIC DNA]</scope>
    <source>
        <strain evidence="7">JCM 18198</strain>
    </source>
</reference>
<evidence type="ECO:0000256" key="3">
    <source>
        <dbReference type="ARBA" id="ARBA00022679"/>
    </source>
</evidence>
<dbReference type="Gene3D" id="3.90.550.10">
    <property type="entry name" value="Spore Coat Polysaccharide Biosynthesis Protein SpsA, Chain A"/>
    <property type="match status" value="1"/>
</dbReference>
<dbReference type="InterPro" id="IPR029044">
    <property type="entry name" value="Nucleotide-diphossugar_trans"/>
</dbReference>
<sequence>METGIIIITLWYVLNILWLIYGFTKVKTFIPKENTPSNLFTIVVPFRNEAHNLPKLLQSIEELNYPYNLFRVILINDDSTDSFEIPDKKFQISILNNIRKTNSPKKDAINTAIKNVETNWIITTDADCIIPKNWLKTFDAFIKENDPKMIASGVHYQTGNLVLDNFQQLDLMSLQGTTIGSFGNHQAFMCNGANFAYRKDFFEELKAFEGNDAIASGDDVFLLQKAINTENINVHFLKSNQTLVRTQTEKSWLTLFHQRVRWASKTGNYSGIYSRQLGLSVFVMNLTWIIIAFFSSCCFLSLHLFLTIITLKFFVDNFLILITSKFFKIKINHLILSNLIYPFFSTAVVFYSFFGSYKWKERTFKK</sequence>
<keyword evidence="4" id="KW-1133">Transmembrane helix</keyword>
<keyword evidence="4" id="KW-0472">Membrane</keyword>
<evidence type="ECO:0000313" key="6">
    <source>
        <dbReference type="EMBL" id="GAA4763268.1"/>
    </source>
</evidence>
<dbReference type="InterPro" id="IPR001173">
    <property type="entry name" value="Glyco_trans_2-like"/>
</dbReference>
<evidence type="ECO:0000313" key="7">
    <source>
        <dbReference type="Proteomes" id="UP001500141"/>
    </source>
</evidence>
<keyword evidence="4" id="KW-0812">Transmembrane</keyword>
<dbReference type="SUPFAM" id="SSF53448">
    <property type="entry name" value="Nucleotide-diphospho-sugar transferases"/>
    <property type="match status" value="1"/>
</dbReference>
<feature type="transmembrane region" description="Helical" evidence="4">
    <location>
        <begin position="334"/>
        <end position="354"/>
    </location>
</feature>
<dbReference type="Proteomes" id="UP001500141">
    <property type="component" value="Unassembled WGS sequence"/>
</dbReference>
<dbReference type="RefSeq" id="WP_264543750.1">
    <property type="nucleotide sequence ID" value="NZ_BAABIP010000007.1"/>
</dbReference>
<feature type="transmembrane region" description="Helical" evidence="4">
    <location>
        <begin position="302"/>
        <end position="322"/>
    </location>
</feature>
<dbReference type="PANTHER" id="PTHR43630">
    <property type="entry name" value="POLY-BETA-1,6-N-ACETYL-D-GLUCOSAMINE SYNTHASE"/>
    <property type="match status" value="1"/>
</dbReference>
<evidence type="ECO:0000259" key="5">
    <source>
        <dbReference type="Pfam" id="PF00535"/>
    </source>
</evidence>
<protein>
    <submittedName>
        <fullName evidence="6">Glycosyltransferase</fullName>
    </submittedName>
</protein>
<dbReference type="Pfam" id="PF00535">
    <property type="entry name" value="Glycos_transf_2"/>
    <property type="match status" value="1"/>
</dbReference>
<dbReference type="CDD" id="cd04192">
    <property type="entry name" value="GT_2_like_e"/>
    <property type="match status" value="1"/>
</dbReference>
<evidence type="ECO:0000256" key="1">
    <source>
        <dbReference type="ARBA" id="ARBA00006739"/>
    </source>
</evidence>
<feature type="transmembrane region" description="Helical" evidence="4">
    <location>
        <begin position="6"/>
        <end position="24"/>
    </location>
</feature>
<dbReference type="EMBL" id="BAABIP010000007">
    <property type="protein sequence ID" value="GAA4763268.1"/>
    <property type="molecule type" value="Genomic_DNA"/>
</dbReference>
<feature type="transmembrane region" description="Helical" evidence="4">
    <location>
        <begin position="277"/>
        <end position="296"/>
    </location>
</feature>